<evidence type="ECO:0000313" key="3">
    <source>
        <dbReference type="Proteomes" id="UP001213680"/>
    </source>
</evidence>
<reference evidence="2 3" key="1">
    <citation type="submission" date="2023-02" db="EMBL/GenBank/DDBJ databases">
        <title>A bacterium isolated from plastisphere.</title>
        <authorList>
            <person name="Sun Y."/>
        </authorList>
    </citation>
    <scope>NUCLEOTIDE SEQUENCE [LARGE SCALE GENOMIC DNA]</scope>
    <source>
        <strain evidence="3">a-1</strain>
    </source>
</reference>
<proteinExistence type="predicted"/>
<accession>A0ABY7WY66</accession>
<protein>
    <submittedName>
        <fullName evidence="2">Uncharacterized protein</fullName>
    </submittedName>
</protein>
<sequence>MFALIMIGSFGLAPLALPILETSFTDSLAYFTLGGLEVLIGLIAMGLMRNPSTNALSFLKFVPYLVLFLHFPASLCLLWVSSVRHDGIPGFALDYIFVYWMFLLIFVLITRFMYRVHQRRFEKVHD</sequence>
<feature type="transmembrane region" description="Helical" evidence="1">
    <location>
        <begin position="28"/>
        <end position="49"/>
    </location>
</feature>
<dbReference type="Proteomes" id="UP001213680">
    <property type="component" value="Chromosome"/>
</dbReference>
<keyword evidence="1" id="KW-1133">Transmembrane helix</keyword>
<organism evidence="2 3">
    <name type="scientific">Exiguobacterium marinum</name>
    <dbReference type="NCBI Taxonomy" id="273528"/>
    <lineage>
        <taxon>Bacteria</taxon>
        <taxon>Bacillati</taxon>
        <taxon>Bacillota</taxon>
        <taxon>Bacilli</taxon>
        <taxon>Bacillales</taxon>
        <taxon>Bacillales Family XII. Incertae Sedis</taxon>
        <taxon>Exiguobacterium</taxon>
    </lineage>
</organism>
<dbReference type="EMBL" id="CP118099">
    <property type="protein sequence ID" value="WDH74819.1"/>
    <property type="molecule type" value="Genomic_DNA"/>
</dbReference>
<keyword evidence="3" id="KW-1185">Reference proteome</keyword>
<evidence type="ECO:0000313" key="2">
    <source>
        <dbReference type="EMBL" id="WDH74819.1"/>
    </source>
</evidence>
<keyword evidence="1" id="KW-0812">Transmembrane</keyword>
<feature type="transmembrane region" description="Helical" evidence="1">
    <location>
        <begin position="61"/>
        <end position="80"/>
    </location>
</feature>
<keyword evidence="1" id="KW-0472">Membrane</keyword>
<feature type="transmembrane region" description="Helical" evidence="1">
    <location>
        <begin position="92"/>
        <end position="114"/>
    </location>
</feature>
<gene>
    <name evidence="2" type="ORF">PTI97_08225</name>
</gene>
<evidence type="ECO:0000256" key="1">
    <source>
        <dbReference type="SAM" id="Phobius"/>
    </source>
</evidence>
<name>A0ABY7WY66_9BACL</name>
<dbReference type="RefSeq" id="WP_274356216.1">
    <property type="nucleotide sequence ID" value="NZ_CP118099.1"/>
</dbReference>